<dbReference type="InterPro" id="IPR027417">
    <property type="entry name" value="P-loop_NTPase"/>
</dbReference>
<keyword evidence="6" id="KW-1185">Reference proteome</keyword>
<evidence type="ECO:0000313" key="6">
    <source>
        <dbReference type="Proteomes" id="UP000005096"/>
    </source>
</evidence>
<dbReference type="Gene3D" id="3.40.50.300">
    <property type="entry name" value="P-loop containing nucleotide triphosphate hydrolases"/>
    <property type="match status" value="1"/>
</dbReference>
<gene>
    <name evidence="5" type="ORF">Apau_0648</name>
</gene>
<keyword evidence="2" id="KW-0547">Nucleotide-binding</keyword>
<evidence type="ECO:0000256" key="3">
    <source>
        <dbReference type="ARBA" id="ARBA00022840"/>
    </source>
</evidence>
<organism evidence="5 6">
    <name type="scientific">Aminomonas paucivorans DSM 12260</name>
    <dbReference type="NCBI Taxonomy" id="584708"/>
    <lineage>
        <taxon>Bacteria</taxon>
        <taxon>Thermotogati</taxon>
        <taxon>Synergistota</taxon>
        <taxon>Synergistia</taxon>
        <taxon>Synergistales</taxon>
        <taxon>Synergistaceae</taxon>
        <taxon>Aminomonas</taxon>
    </lineage>
</organism>
<protein>
    <submittedName>
        <fullName evidence="5">ABC transporter related protein</fullName>
    </submittedName>
</protein>
<dbReference type="CDD" id="cd03230">
    <property type="entry name" value="ABC_DR_subfamily_A"/>
    <property type="match status" value="1"/>
</dbReference>
<proteinExistence type="predicted"/>
<evidence type="ECO:0000313" key="5">
    <source>
        <dbReference type="EMBL" id="EFQ23077.1"/>
    </source>
</evidence>
<evidence type="ECO:0000256" key="1">
    <source>
        <dbReference type="ARBA" id="ARBA00022448"/>
    </source>
</evidence>
<dbReference type="RefSeq" id="WP_006300236.1">
    <property type="nucleotide sequence ID" value="NZ_CM001022.1"/>
</dbReference>
<name>E3CUB8_9BACT</name>
<evidence type="ECO:0000259" key="4">
    <source>
        <dbReference type="PROSITE" id="PS50893"/>
    </source>
</evidence>
<reference evidence="5 6" key="1">
    <citation type="journal article" date="2010" name="Stand. Genomic Sci.">
        <title>Non-contiguous finished genome sequence of Aminomonas paucivorans type strain (GLU-3).</title>
        <authorList>
            <person name="Pitluck S."/>
            <person name="Yasawong M."/>
            <person name="Held B."/>
            <person name="Lapidus A."/>
            <person name="Nolan M."/>
            <person name="Copeland A."/>
            <person name="Lucas S."/>
            <person name="Del Rio T.G."/>
            <person name="Tice H."/>
            <person name="Cheng J.F."/>
            <person name="Chertkov O."/>
            <person name="Goodwin L."/>
            <person name="Tapia R."/>
            <person name="Han C."/>
            <person name="Liolios K."/>
            <person name="Ivanova N."/>
            <person name="Mavromatis K."/>
            <person name="Ovchinnikova G."/>
            <person name="Pati A."/>
            <person name="Chen A."/>
            <person name="Palaniappan K."/>
            <person name="Land M."/>
            <person name="Hauser L."/>
            <person name="Chang Y.J."/>
            <person name="Jeffries C.D."/>
            <person name="Pukall R."/>
            <person name="Spring S."/>
            <person name="Rohde M."/>
            <person name="Sikorski J."/>
            <person name="Goker M."/>
            <person name="Woyke T."/>
            <person name="Bristow J."/>
            <person name="Eisen J.A."/>
            <person name="Markowitz V."/>
            <person name="Hugenholtz P."/>
            <person name="Kyrpides N.C."/>
            <person name="Klenk H.P."/>
        </authorList>
    </citation>
    <scope>NUCLEOTIDE SEQUENCE [LARGE SCALE GENOMIC DNA]</scope>
    <source>
        <strain evidence="5 6">DSM 12260</strain>
    </source>
</reference>
<dbReference type="AlphaFoldDB" id="E3CUB8"/>
<dbReference type="Pfam" id="PF00005">
    <property type="entry name" value="ABC_tran"/>
    <property type="match status" value="1"/>
</dbReference>
<dbReference type="SMART" id="SM00382">
    <property type="entry name" value="AAA"/>
    <property type="match status" value="1"/>
</dbReference>
<dbReference type="PROSITE" id="PS50893">
    <property type="entry name" value="ABC_TRANSPORTER_2"/>
    <property type="match status" value="1"/>
</dbReference>
<dbReference type="InterPro" id="IPR003439">
    <property type="entry name" value="ABC_transporter-like_ATP-bd"/>
</dbReference>
<feature type="domain" description="ABC transporter" evidence="4">
    <location>
        <begin position="7"/>
        <end position="231"/>
    </location>
</feature>
<dbReference type="PaxDb" id="584708-Apau_0648"/>
<accession>E3CUB8</accession>
<dbReference type="PANTHER" id="PTHR43038:SF3">
    <property type="entry name" value="ABC TRANSPORTER G FAMILY MEMBER 20 ISOFORM X1"/>
    <property type="match status" value="1"/>
</dbReference>
<dbReference type="eggNOG" id="COG1131">
    <property type="taxonomic scope" value="Bacteria"/>
</dbReference>
<dbReference type="Pfam" id="PF13732">
    <property type="entry name" value="DrrA1-3_C"/>
    <property type="match status" value="1"/>
</dbReference>
<sequence>MSDAPVLAFRGVVKRFGSREALRGVDLEVRRGEIFGLLGPDGAGKTTLLRVGLGLLEAEEGETVLLGGATRGRDRVGYVPQRFSLYRDLSVRENLCLFGALYGAKRKIVEEKGKEILIKTDLWPFRDRLADRLSGGMKQKLALAAGLMHRPELLVLDEPTTGVDPVSRREFWELLYALHEEGLTVLVCTPYMDEAELCTRLGFLHQGALLRAGTGEELLSGYPWRILEVEMGGRDGEVLRVPGVREVNAFGERYHLVTGDPEEVRRRLEASENGKIRGVREIPPTLEDLFVHLAEEAS</sequence>
<dbReference type="InterPro" id="IPR003593">
    <property type="entry name" value="AAA+_ATPase"/>
</dbReference>
<dbReference type="InterPro" id="IPR025302">
    <property type="entry name" value="DrrA1/2-like_C"/>
</dbReference>
<dbReference type="PROSITE" id="PS00211">
    <property type="entry name" value="ABC_TRANSPORTER_1"/>
    <property type="match status" value="1"/>
</dbReference>
<keyword evidence="3" id="KW-0067">ATP-binding</keyword>
<dbReference type="HOGENOM" id="CLU_000604_1_2_0"/>
<dbReference type="SUPFAM" id="SSF52540">
    <property type="entry name" value="P-loop containing nucleoside triphosphate hydrolases"/>
    <property type="match status" value="1"/>
</dbReference>
<keyword evidence="1" id="KW-0813">Transport</keyword>
<dbReference type="EMBL" id="CM001022">
    <property type="protein sequence ID" value="EFQ23077.1"/>
    <property type="molecule type" value="Genomic_DNA"/>
</dbReference>
<evidence type="ECO:0000256" key="2">
    <source>
        <dbReference type="ARBA" id="ARBA00022741"/>
    </source>
</evidence>
<dbReference type="STRING" id="584708.Apau_0648"/>
<dbReference type="Proteomes" id="UP000005096">
    <property type="component" value="Chromosome"/>
</dbReference>
<dbReference type="InterPro" id="IPR017871">
    <property type="entry name" value="ABC_transporter-like_CS"/>
</dbReference>
<dbReference type="PANTHER" id="PTHR43038">
    <property type="entry name" value="ATP-BINDING CASSETTE, SUB-FAMILY H, MEMBER 1"/>
    <property type="match status" value="1"/>
</dbReference>
<dbReference type="GO" id="GO:0005524">
    <property type="term" value="F:ATP binding"/>
    <property type="evidence" value="ECO:0007669"/>
    <property type="project" value="UniProtKB-KW"/>
</dbReference>
<dbReference type="GO" id="GO:0016887">
    <property type="term" value="F:ATP hydrolysis activity"/>
    <property type="evidence" value="ECO:0007669"/>
    <property type="project" value="InterPro"/>
</dbReference>